<gene>
    <name evidence="1" type="ORF">EV650_0618</name>
</gene>
<dbReference type="Proteomes" id="UP000295447">
    <property type="component" value="Unassembled WGS sequence"/>
</dbReference>
<keyword evidence="2" id="KW-1185">Reference proteome</keyword>
<dbReference type="PANTHER" id="PTHR30173">
    <property type="entry name" value="SIGMA 19 FACTOR"/>
    <property type="match status" value="1"/>
</dbReference>
<protein>
    <submittedName>
        <fullName evidence="1">RNA polymerase sigma-70 factor (ECF subfamily)</fullName>
    </submittedName>
</protein>
<organism evidence="1 2">
    <name type="scientific">Kribbella kalugense</name>
    <dbReference type="NCBI Taxonomy" id="2512221"/>
    <lineage>
        <taxon>Bacteria</taxon>
        <taxon>Bacillati</taxon>
        <taxon>Actinomycetota</taxon>
        <taxon>Actinomycetes</taxon>
        <taxon>Propionibacteriales</taxon>
        <taxon>Kribbellaceae</taxon>
        <taxon>Kribbella</taxon>
    </lineage>
</organism>
<evidence type="ECO:0000313" key="2">
    <source>
        <dbReference type="Proteomes" id="UP000295447"/>
    </source>
</evidence>
<dbReference type="EMBL" id="SODF01000001">
    <property type="protein sequence ID" value="TDW21788.1"/>
    <property type="molecule type" value="Genomic_DNA"/>
</dbReference>
<dbReference type="OrthoDB" id="3298440at2"/>
<accession>A0A4R7ZXX3</accession>
<dbReference type="SUPFAM" id="SSF54427">
    <property type="entry name" value="NTF2-like"/>
    <property type="match status" value="1"/>
</dbReference>
<comment type="caution">
    <text evidence="1">The sequence shown here is derived from an EMBL/GenBank/DDBJ whole genome shotgun (WGS) entry which is preliminary data.</text>
</comment>
<proteinExistence type="predicted"/>
<evidence type="ECO:0000313" key="1">
    <source>
        <dbReference type="EMBL" id="TDW21788.1"/>
    </source>
</evidence>
<reference evidence="1 2" key="1">
    <citation type="submission" date="2019-03" db="EMBL/GenBank/DDBJ databases">
        <title>Genomic Encyclopedia of Type Strains, Phase III (KMG-III): the genomes of soil and plant-associated and newly described type strains.</title>
        <authorList>
            <person name="Whitman W."/>
        </authorList>
    </citation>
    <scope>NUCLEOTIDE SEQUENCE [LARGE SCALE GENOMIC DNA]</scope>
    <source>
        <strain evidence="1 2">VKM Ac-2570</strain>
    </source>
</reference>
<dbReference type="GO" id="GO:0016987">
    <property type="term" value="F:sigma factor activity"/>
    <property type="evidence" value="ECO:0007669"/>
    <property type="project" value="TreeGrafter"/>
</dbReference>
<dbReference type="RefSeq" id="WP_134115104.1">
    <property type="nucleotide sequence ID" value="NZ_SODF01000001.1"/>
</dbReference>
<sequence>MFKRSDHAVVHRFATACRAGSPGAIRSLLAPEVVAVSDGGGRVLTAVSPVRGPELVARSVTELMSPDIALSVESVNGEPGVVLRRAGGVVAVVSLRVAGAKVAAVWIILNPDKLGHWNEPRPVRC</sequence>
<dbReference type="PANTHER" id="PTHR30173:SF43">
    <property type="entry name" value="ECF RNA POLYMERASE SIGMA FACTOR SIGI-RELATED"/>
    <property type="match status" value="1"/>
</dbReference>
<name>A0A4R7ZXX3_9ACTN</name>
<dbReference type="InterPro" id="IPR032710">
    <property type="entry name" value="NTF2-like_dom_sf"/>
</dbReference>
<dbReference type="InterPro" id="IPR052704">
    <property type="entry name" value="ECF_Sigma-70_Domain"/>
</dbReference>
<dbReference type="AlphaFoldDB" id="A0A4R7ZXX3"/>